<name>A0A1E7FK78_9STRA</name>
<dbReference type="KEGG" id="fcy:FRACYDRAFT_236731"/>
<reference evidence="1 2" key="1">
    <citation type="submission" date="2016-09" db="EMBL/GenBank/DDBJ databases">
        <title>Extensive genetic diversity and differential bi-allelic expression allows diatom success in the polar Southern Ocean.</title>
        <authorList>
            <consortium name="DOE Joint Genome Institute"/>
            <person name="Mock T."/>
            <person name="Otillar R.P."/>
            <person name="Strauss J."/>
            <person name="Dupont C."/>
            <person name="Frickenhaus S."/>
            <person name="Maumus F."/>
            <person name="Mcmullan M."/>
            <person name="Sanges R."/>
            <person name="Schmutz J."/>
            <person name="Toseland A."/>
            <person name="Valas R."/>
            <person name="Veluchamy A."/>
            <person name="Ward B.J."/>
            <person name="Allen A."/>
            <person name="Barry K."/>
            <person name="Falciatore A."/>
            <person name="Ferrante M."/>
            <person name="Fortunato A.E."/>
            <person name="Gloeckner G."/>
            <person name="Gruber A."/>
            <person name="Hipkin R."/>
            <person name="Janech M."/>
            <person name="Kroth P."/>
            <person name="Leese F."/>
            <person name="Lindquist E."/>
            <person name="Lyon B.R."/>
            <person name="Martin J."/>
            <person name="Mayer C."/>
            <person name="Parker M."/>
            <person name="Quesneville H."/>
            <person name="Raymond J."/>
            <person name="Uhlig C."/>
            <person name="Valentin K.U."/>
            <person name="Worden A.Z."/>
            <person name="Armbrust E.V."/>
            <person name="Bowler C."/>
            <person name="Green B."/>
            <person name="Moulton V."/>
            <person name="Van Oosterhout C."/>
            <person name="Grigoriev I."/>
        </authorList>
    </citation>
    <scope>NUCLEOTIDE SEQUENCE [LARGE SCALE GENOMIC DNA]</scope>
    <source>
        <strain evidence="1 2">CCMP1102</strain>
    </source>
</reference>
<dbReference type="AlphaFoldDB" id="A0A1E7FK78"/>
<accession>A0A1E7FK78</accession>
<sequence>MNVIDETLIDFQRRRSDVDSNTGSYNIVDALVVAAFDGRIHLECVDLLLRREPDVLQKPIPSSSITTAITAVMNASNNTNDNGNIDEDTDSLIGTTKINPKKC</sequence>
<protein>
    <submittedName>
        <fullName evidence="1">Uncharacterized protein</fullName>
    </submittedName>
</protein>
<dbReference type="EMBL" id="KV784356">
    <property type="protein sequence ID" value="OEU18455.1"/>
    <property type="molecule type" value="Genomic_DNA"/>
</dbReference>
<dbReference type="Proteomes" id="UP000095751">
    <property type="component" value="Unassembled WGS sequence"/>
</dbReference>
<evidence type="ECO:0000313" key="2">
    <source>
        <dbReference type="Proteomes" id="UP000095751"/>
    </source>
</evidence>
<organism evidence="1 2">
    <name type="scientific">Fragilariopsis cylindrus CCMP1102</name>
    <dbReference type="NCBI Taxonomy" id="635003"/>
    <lineage>
        <taxon>Eukaryota</taxon>
        <taxon>Sar</taxon>
        <taxon>Stramenopiles</taxon>
        <taxon>Ochrophyta</taxon>
        <taxon>Bacillariophyta</taxon>
        <taxon>Bacillariophyceae</taxon>
        <taxon>Bacillariophycidae</taxon>
        <taxon>Bacillariales</taxon>
        <taxon>Bacillariaceae</taxon>
        <taxon>Fragilariopsis</taxon>
    </lineage>
</organism>
<proteinExistence type="predicted"/>
<dbReference type="InParanoid" id="A0A1E7FK78"/>
<keyword evidence="2" id="KW-1185">Reference proteome</keyword>
<evidence type="ECO:0000313" key="1">
    <source>
        <dbReference type="EMBL" id="OEU18455.1"/>
    </source>
</evidence>
<gene>
    <name evidence="1" type="ORF">FRACYDRAFT_236731</name>
</gene>